<dbReference type="Gene3D" id="1.20.1250.20">
    <property type="entry name" value="MFS general substrate transporter like domains"/>
    <property type="match status" value="1"/>
</dbReference>
<dbReference type="GO" id="GO:0022857">
    <property type="term" value="F:transmembrane transporter activity"/>
    <property type="evidence" value="ECO:0007669"/>
    <property type="project" value="InterPro"/>
</dbReference>
<dbReference type="SUPFAM" id="SSF103473">
    <property type="entry name" value="MFS general substrate transporter"/>
    <property type="match status" value="1"/>
</dbReference>
<evidence type="ECO:0000313" key="7">
    <source>
        <dbReference type="Proteomes" id="UP000469558"/>
    </source>
</evidence>
<keyword evidence="4 5" id="KW-0472">Membrane</keyword>
<feature type="transmembrane region" description="Helical" evidence="5">
    <location>
        <begin position="82"/>
        <end position="101"/>
    </location>
</feature>
<feature type="transmembrane region" description="Helical" evidence="5">
    <location>
        <begin position="239"/>
        <end position="258"/>
    </location>
</feature>
<dbReference type="Pfam" id="PF07690">
    <property type="entry name" value="MFS_1"/>
    <property type="match status" value="1"/>
</dbReference>
<dbReference type="Proteomes" id="UP000469558">
    <property type="component" value="Unassembled WGS sequence"/>
</dbReference>
<feature type="transmembrane region" description="Helical" evidence="5">
    <location>
        <begin position="198"/>
        <end position="227"/>
    </location>
</feature>
<name>A0A8T9C4T2_9HELO</name>
<dbReference type="PANTHER" id="PTHR23507">
    <property type="entry name" value="ZGC:174356"/>
    <property type="match status" value="1"/>
</dbReference>
<gene>
    <name evidence="6" type="primary">ustT_2</name>
    <name evidence="6" type="ORF">LSUE1_G008459</name>
</gene>
<dbReference type="InterPro" id="IPR036259">
    <property type="entry name" value="MFS_trans_sf"/>
</dbReference>
<dbReference type="EMBL" id="QGMK01000686">
    <property type="protein sequence ID" value="TVY80426.1"/>
    <property type="molecule type" value="Genomic_DNA"/>
</dbReference>
<evidence type="ECO:0000256" key="5">
    <source>
        <dbReference type="SAM" id="Phobius"/>
    </source>
</evidence>
<keyword evidence="2 5" id="KW-0812">Transmembrane</keyword>
<evidence type="ECO:0000256" key="3">
    <source>
        <dbReference type="ARBA" id="ARBA00022989"/>
    </source>
</evidence>
<accession>A0A8T9C4T2</accession>
<organism evidence="6 7">
    <name type="scientific">Lachnellula suecica</name>
    <dbReference type="NCBI Taxonomy" id="602035"/>
    <lineage>
        <taxon>Eukaryota</taxon>
        <taxon>Fungi</taxon>
        <taxon>Dikarya</taxon>
        <taxon>Ascomycota</taxon>
        <taxon>Pezizomycotina</taxon>
        <taxon>Leotiomycetes</taxon>
        <taxon>Helotiales</taxon>
        <taxon>Lachnaceae</taxon>
        <taxon>Lachnellula</taxon>
    </lineage>
</organism>
<dbReference type="InterPro" id="IPR011701">
    <property type="entry name" value="MFS"/>
</dbReference>
<dbReference type="GO" id="GO:0016020">
    <property type="term" value="C:membrane"/>
    <property type="evidence" value="ECO:0007669"/>
    <property type="project" value="UniProtKB-SubCell"/>
</dbReference>
<comment type="subcellular location">
    <subcellularLocation>
        <location evidence="1">Membrane</location>
        <topology evidence="1">Multi-pass membrane protein</topology>
    </subcellularLocation>
</comment>
<evidence type="ECO:0000256" key="1">
    <source>
        <dbReference type="ARBA" id="ARBA00004141"/>
    </source>
</evidence>
<feature type="transmembrane region" description="Helical" evidence="5">
    <location>
        <begin position="299"/>
        <end position="315"/>
    </location>
</feature>
<reference evidence="6 7" key="1">
    <citation type="submission" date="2018-05" db="EMBL/GenBank/DDBJ databases">
        <title>Genome sequencing and assembly of the regulated plant pathogen Lachnellula willkommii and related sister species for the development of diagnostic species identification markers.</title>
        <authorList>
            <person name="Giroux E."/>
            <person name="Bilodeau G."/>
        </authorList>
    </citation>
    <scope>NUCLEOTIDE SEQUENCE [LARGE SCALE GENOMIC DNA]</scope>
    <source>
        <strain evidence="6 7">CBS 268.59</strain>
    </source>
</reference>
<dbReference type="AlphaFoldDB" id="A0A8T9C4T2"/>
<dbReference type="OrthoDB" id="194139at2759"/>
<proteinExistence type="predicted"/>
<evidence type="ECO:0000256" key="2">
    <source>
        <dbReference type="ARBA" id="ARBA00022692"/>
    </source>
</evidence>
<evidence type="ECO:0000256" key="4">
    <source>
        <dbReference type="ARBA" id="ARBA00023136"/>
    </source>
</evidence>
<sequence length="317" mass="34711">VTMFVGYFRDRLAIEWFWAGNFFLLLGGGSPVALQMFFTILADVVSEEQRAFVFFQATAAGLIATVAGVPLAAWLLAYSVWLPMWIGFGFIACGAALMFALPETLDLQRPDHALSGERERLLQPENEVNDDDEVQKPLHRSFSSKSLGHVLKRMEESSFVFKSPLLCVLAFTFLGQRLSKDPLTLLFQLASKRFGWSLKVASLLIPLTAIVNFVLLVVILPAIYAVLTRKTSLAPTARDLVVARGSVVFSIMGSFGIAFSDLPWLMIISTIIFSLGAGFSGAVRSLLTSLVEPSQISRLYGVLAIVETIGALVAARR</sequence>
<keyword evidence="7" id="KW-1185">Reference proteome</keyword>
<feature type="transmembrane region" description="Helical" evidence="5">
    <location>
        <begin position="53"/>
        <end position="76"/>
    </location>
</feature>
<feature type="non-terminal residue" evidence="6">
    <location>
        <position position="317"/>
    </location>
</feature>
<comment type="caution">
    <text evidence="6">The sequence shown here is derived from an EMBL/GenBank/DDBJ whole genome shotgun (WGS) entry which is preliminary data.</text>
</comment>
<feature type="transmembrane region" description="Helical" evidence="5">
    <location>
        <begin position="264"/>
        <end position="287"/>
    </location>
</feature>
<dbReference type="PANTHER" id="PTHR23507:SF1">
    <property type="entry name" value="FI18259P1-RELATED"/>
    <property type="match status" value="1"/>
</dbReference>
<feature type="transmembrane region" description="Helical" evidence="5">
    <location>
        <begin position="16"/>
        <end position="41"/>
    </location>
</feature>
<protein>
    <submittedName>
        <fullName evidence="6">Efflux pump ustT</fullName>
    </submittedName>
</protein>
<evidence type="ECO:0000313" key="6">
    <source>
        <dbReference type="EMBL" id="TVY80426.1"/>
    </source>
</evidence>
<keyword evidence="3 5" id="KW-1133">Transmembrane helix</keyword>